<sequence length="243" mass="28117">MTNKDGITKSTMQEISPIRIFIGYDPREALAFSVLAHSIHVRASRPVSITPLMLSQLGQVYRRERNPLQSTDFSFSRFLVPYLSGFSGWSVFLDCDMLVLDDIAKLWALRDERYAIQVVKHDHVPAEEIKFLDAAQTRYEKKNWSSVVLFNNTKCKALTPDYVNTASGLDLHQFKWLDDEALIGHIPHRWNHLVGYDTPSREVSLAHYTIGGPYFEEYRDCEYSDEWRAELAGMLRVDQRQAR</sequence>
<reference evidence="1 2" key="1">
    <citation type="submission" date="2022-09" db="EMBL/GenBank/DDBJ databases">
        <authorList>
            <person name="Giprobiosintez L."/>
        </authorList>
    </citation>
    <scope>NUCLEOTIDE SEQUENCE [LARGE SCALE GENOMIC DNA]</scope>
    <source>
        <strain evidence="2">VKPM-B-12549 (GBS-15)</strain>
    </source>
</reference>
<keyword evidence="2" id="KW-1185">Reference proteome</keyword>
<dbReference type="SUPFAM" id="SSF53448">
    <property type="entry name" value="Nucleotide-diphospho-sugar transferases"/>
    <property type="match status" value="1"/>
</dbReference>
<gene>
    <name evidence="1" type="ORF">N4J17_13220</name>
</gene>
<dbReference type="InterPro" id="IPR029044">
    <property type="entry name" value="Nucleotide-diphossugar_trans"/>
</dbReference>
<dbReference type="PANTHER" id="PTHR35105:SF2">
    <property type="entry name" value="PROTEIN CDI"/>
    <property type="match status" value="1"/>
</dbReference>
<accession>A0ABZ2F2I6</accession>
<dbReference type="Gene3D" id="3.90.550.10">
    <property type="entry name" value="Spore Coat Polysaccharide Biosynthesis Protein SpsA, Chain A"/>
    <property type="match status" value="1"/>
</dbReference>
<dbReference type="EMBL" id="CP104311">
    <property type="protein sequence ID" value="WWF01417.1"/>
    <property type="molecule type" value="Genomic_DNA"/>
</dbReference>
<organism evidence="1 2">
    <name type="scientific">Methylococcus capsulatus</name>
    <dbReference type="NCBI Taxonomy" id="414"/>
    <lineage>
        <taxon>Bacteria</taxon>
        <taxon>Pseudomonadati</taxon>
        <taxon>Pseudomonadota</taxon>
        <taxon>Gammaproteobacteria</taxon>
        <taxon>Methylococcales</taxon>
        <taxon>Methylococcaceae</taxon>
        <taxon>Methylococcus</taxon>
    </lineage>
</organism>
<evidence type="ECO:0000313" key="1">
    <source>
        <dbReference type="EMBL" id="WWF01417.1"/>
    </source>
</evidence>
<name>A0ABZ2F2I6_METCP</name>
<dbReference type="PANTHER" id="PTHR35105">
    <property type="entry name" value="EXPRESSED PROTEIN"/>
    <property type="match status" value="1"/>
</dbReference>
<protein>
    <submittedName>
        <fullName evidence="1">Glycosyltransferase</fullName>
    </submittedName>
</protein>
<evidence type="ECO:0000313" key="2">
    <source>
        <dbReference type="Proteomes" id="UP001359308"/>
    </source>
</evidence>
<dbReference type="Proteomes" id="UP001359308">
    <property type="component" value="Chromosome"/>
</dbReference>
<dbReference type="RefSeq" id="WP_232470253.1">
    <property type="nucleotide sequence ID" value="NZ_CP104311.1"/>
</dbReference>
<proteinExistence type="predicted"/>